<protein>
    <submittedName>
        <fullName evidence="2">Uncharacterized protein</fullName>
    </submittedName>
</protein>
<evidence type="ECO:0000313" key="2">
    <source>
        <dbReference type="WBParaSite" id="ACAC_0000547701-mRNA-1"/>
    </source>
</evidence>
<reference evidence="1" key="1">
    <citation type="submission" date="2012-09" db="EMBL/GenBank/DDBJ databases">
        <authorList>
            <person name="Martin A.A."/>
        </authorList>
    </citation>
    <scope>NUCLEOTIDE SEQUENCE</scope>
</reference>
<accession>A0A0K0D5Y2</accession>
<organism evidence="1 2">
    <name type="scientific">Angiostrongylus cantonensis</name>
    <name type="common">Rat lungworm</name>
    <dbReference type="NCBI Taxonomy" id="6313"/>
    <lineage>
        <taxon>Eukaryota</taxon>
        <taxon>Metazoa</taxon>
        <taxon>Ecdysozoa</taxon>
        <taxon>Nematoda</taxon>
        <taxon>Chromadorea</taxon>
        <taxon>Rhabditida</taxon>
        <taxon>Rhabditina</taxon>
        <taxon>Rhabditomorpha</taxon>
        <taxon>Strongyloidea</taxon>
        <taxon>Metastrongylidae</taxon>
        <taxon>Angiostrongylus</taxon>
    </lineage>
</organism>
<name>A0A0K0D5Y2_ANGCA</name>
<keyword evidence="1" id="KW-1185">Reference proteome</keyword>
<dbReference type="WBParaSite" id="ACAC_0000547701-mRNA-1">
    <property type="protein sequence ID" value="ACAC_0000547701-mRNA-1"/>
    <property type="gene ID" value="ACAC_0000547701"/>
</dbReference>
<evidence type="ECO:0000313" key="1">
    <source>
        <dbReference type="Proteomes" id="UP000035642"/>
    </source>
</evidence>
<dbReference type="AlphaFoldDB" id="A0A0K0D5Y2"/>
<sequence>MTSISPFHYKSPIIFSYLYLIRGTFYNVSFRSTPCFSCADLAHTFCIC</sequence>
<dbReference type="Proteomes" id="UP000035642">
    <property type="component" value="Unassembled WGS sequence"/>
</dbReference>
<proteinExistence type="predicted"/>
<reference evidence="2" key="2">
    <citation type="submission" date="2017-02" db="UniProtKB">
        <authorList>
            <consortium name="WormBaseParasite"/>
        </authorList>
    </citation>
    <scope>IDENTIFICATION</scope>
</reference>